<dbReference type="RefSeq" id="WP_165960656.1">
    <property type="nucleotide sequence ID" value="NZ_SLWS01000006.1"/>
</dbReference>
<gene>
    <name evidence="2" type="ORF">EV192_106651</name>
</gene>
<comment type="caution">
    <text evidence="2">The sequence shown here is derived from an EMBL/GenBank/DDBJ whole genome shotgun (WGS) entry which is preliminary data.</text>
</comment>
<feature type="region of interest" description="Disordered" evidence="1">
    <location>
        <begin position="1"/>
        <end position="99"/>
    </location>
</feature>
<reference evidence="2 3" key="1">
    <citation type="submission" date="2019-03" db="EMBL/GenBank/DDBJ databases">
        <title>Genomic Encyclopedia of Type Strains, Phase IV (KMG-IV): sequencing the most valuable type-strain genomes for metagenomic binning, comparative biology and taxonomic classification.</title>
        <authorList>
            <person name="Goeker M."/>
        </authorList>
    </citation>
    <scope>NUCLEOTIDE SEQUENCE [LARGE SCALE GENOMIC DNA]</scope>
    <source>
        <strain evidence="2 3">DSM 45934</strain>
    </source>
</reference>
<evidence type="ECO:0000313" key="2">
    <source>
        <dbReference type="EMBL" id="TCO57174.1"/>
    </source>
</evidence>
<dbReference type="EMBL" id="SLWS01000006">
    <property type="protein sequence ID" value="TCO57174.1"/>
    <property type="molecule type" value="Genomic_DNA"/>
</dbReference>
<proteinExistence type="predicted"/>
<keyword evidence="3" id="KW-1185">Reference proteome</keyword>
<accession>A0A4R2JDY8</accession>
<evidence type="ECO:0000313" key="3">
    <source>
        <dbReference type="Proteomes" id="UP000295680"/>
    </source>
</evidence>
<protein>
    <submittedName>
        <fullName evidence="2">Uncharacterized protein</fullName>
    </submittedName>
</protein>
<evidence type="ECO:0000256" key="1">
    <source>
        <dbReference type="SAM" id="MobiDB-lite"/>
    </source>
</evidence>
<name>A0A4R2JDY8_9PSEU</name>
<dbReference type="Proteomes" id="UP000295680">
    <property type="component" value="Unassembled WGS sequence"/>
</dbReference>
<dbReference type="AlphaFoldDB" id="A0A4R2JDY8"/>
<sequence>MSPRRKRTARGPAPAALFGWGPHATQDIQPDPGYDNPLARGCKACGALPGERCTRPSRRGRIPISRYHDPGRNPPSPVDQNPPGHPASSPQDATKDPRQ</sequence>
<organism evidence="2 3">
    <name type="scientific">Actinocrispum wychmicini</name>
    <dbReference type="NCBI Taxonomy" id="1213861"/>
    <lineage>
        <taxon>Bacteria</taxon>
        <taxon>Bacillati</taxon>
        <taxon>Actinomycetota</taxon>
        <taxon>Actinomycetes</taxon>
        <taxon>Pseudonocardiales</taxon>
        <taxon>Pseudonocardiaceae</taxon>
        <taxon>Actinocrispum</taxon>
    </lineage>
</organism>